<proteinExistence type="predicted"/>
<feature type="domain" description="DUF6606" evidence="1">
    <location>
        <begin position="24"/>
        <end position="204"/>
    </location>
</feature>
<dbReference type="InterPro" id="IPR046541">
    <property type="entry name" value="DUF6606"/>
</dbReference>
<dbReference type="Pfam" id="PF20255">
    <property type="entry name" value="DUF6606"/>
    <property type="match status" value="1"/>
</dbReference>
<protein>
    <recommendedName>
        <fullName evidence="1">DUF6606 domain-containing protein</fullName>
    </recommendedName>
</protein>
<evidence type="ECO:0000259" key="1">
    <source>
        <dbReference type="Pfam" id="PF20255"/>
    </source>
</evidence>
<organism evidence="2 3">
    <name type="scientific">Botryotinia fuckeliana (strain BcDW1)</name>
    <name type="common">Noble rot fungus</name>
    <name type="synonym">Botrytis cinerea</name>
    <dbReference type="NCBI Taxonomy" id="1290391"/>
    <lineage>
        <taxon>Eukaryota</taxon>
        <taxon>Fungi</taxon>
        <taxon>Dikarya</taxon>
        <taxon>Ascomycota</taxon>
        <taxon>Pezizomycotina</taxon>
        <taxon>Leotiomycetes</taxon>
        <taxon>Helotiales</taxon>
        <taxon>Sclerotiniaceae</taxon>
        <taxon>Botrytis</taxon>
    </lineage>
</organism>
<name>M7TX10_BOTF1</name>
<evidence type="ECO:0000313" key="3">
    <source>
        <dbReference type="Proteomes" id="UP000012045"/>
    </source>
</evidence>
<dbReference type="HOGENOM" id="CLU_070843_0_0_1"/>
<sequence>MVLCSIQSKENKANIPIRTIVEWALEVTEQNAGLLIRKSQDRAIFEPFKRSPDNASIMTTRGRLIRQFPSVSVSVPADVIEEPGFNQVIASTLATMSYQPVPGMRPQVMKAKQCHDEERDTIKPDVVTEFLVGFLFSLGCQTNQQGLCTNTREEVMWNSSKLPWRRSPTWLLVRVTLQLTMNRATGTHGELYKQFMIFFLSFIL</sequence>
<dbReference type="AlphaFoldDB" id="M7TX10"/>
<accession>M7TX10</accession>
<dbReference type="Proteomes" id="UP000012045">
    <property type="component" value="Unassembled WGS sequence"/>
</dbReference>
<reference evidence="3" key="1">
    <citation type="journal article" date="2013" name="Genome Announc.">
        <title>Draft genome sequence of Botrytis cinerea BcDW1, inoculum for noble rot of grape berries.</title>
        <authorList>
            <person name="Blanco-Ulate B."/>
            <person name="Allen G."/>
            <person name="Powell A.L."/>
            <person name="Cantu D."/>
        </authorList>
    </citation>
    <scope>NUCLEOTIDE SEQUENCE [LARGE SCALE GENOMIC DNA]</scope>
    <source>
        <strain evidence="3">BcDW1</strain>
    </source>
</reference>
<dbReference type="STRING" id="1290391.M7TX10"/>
<gene>
    <name evidence="2" type="ORF">BcDW1_5594</name>
</gene>
<evidence type="ECO:0000313" key="2">
    <source>
        <dbReference type="EMBL" id="EMR85769.1"/>
    </source>
</evidence>
<dbReference type="EMBL" id="KB707886">
    <property type="protein sequence ID" value="EMR85769.1"/>
    <property type="molecule type" value="Genomic_DNA"/>
</dbReference>